<keyword evidence="2" id="KW-1185">Reference proteome</keyword>
<dbReference type="RefSeq" id="WP_111659229.1">
    <property type="nucleotide sequence ID" value="NZ_QLLO01000002.1"/>
</dbReference>
<comment type="caution">
    <text evidence="1">The sequence shown here is derived from an EMBL/GenBank/DDBJ whole genome shotgun (WGS) entry which is preliminary data.</text>
</comment>
<dbReference type="Gene3D" id="2.170.120.40">
    <property type="entry name" value="YbbR-like domain"/>
    <property type="match status" value="1"/>
</dbReference>
<proteinExistence type="predicted"/>
<dbReference type="EMBL" id="QLLO01000002">
    <property type="protein sequence ID" value="RAJ17123.1"/>
    <property type="molecule type" value="Genomic_DNA"/>
</dbReference>
<dbReference type="AlphaFoldDB" id="A0A327RNJ4"/>
<gene>
    <name evidence="1" type="ORF">LY08_00902</name>
</gene>
<name>A0A327RNJ4_9FLAO</name>
<dbReference type="InterPro" id="IPR053154">
    <property type="entry name" value="c-di-AMP_regulator"/>
</dbReference>
<reference evidence="1 2" key="1">
    <citation type="submission" date="2018-06" db="EMBL/GenBank/DDBJ databases">
        <title>Genomic Encyclopedia of Archaeal and Bacterial Type Strains, Phase II (KMG-II): from individual species to whole genera.</title>
        <authorList>
            <person name="Goeker M."/>
        </authorList>
    </citation>
    <scope>NUCLEOTIDE SEQUENCE [LARGE SCALE GENOMIC DNA]</scope>
    <source>
        <strain evidence="1 2">DSM 24464</strain>
    </source>
</reference>
<dbReference type="PANTHER" id="PTHR37804">
    <property type="entry name" value="CDAA REGULATORY PROTEIN CDAR"/>
    <property type="match status" value="1"/>
</dbReference>
<accession>A0A327RNJ4</accession>
<dbReference type="Pfam" id="PF07949">
    <property type="entry name" value="YbbR"/>
    <property type="match status" value="1"/>
</dbReference>
<sequence>MLKSKILGLFKSKKLNMFLLFLILAFSILILTKLSKTYTATIAFKVHAKHVNDTHVIVNSNATNLNITLETFGFKWVKYAFKRPELDISLKNEISKQDSTIVWSASKDFSTINNQFDKDVKIISIQPETLVFKFDINAVKYVPIKLDANIQYAQGYNTLDEVKTNPDSIKLIGPSSVLNQIKHIQTQKISLESVKNNINQNLLLKLDSLNRTVKTDLDRVNLSIKVSKFSEDIVSLPIEIINIPNGKSINYFPKQVSLSYTTSLENYKNITNQDFKVVCNFEEAIDNSYLTPYIVKQPKDVKNARLLQQKIEFIITE</sequence>
<dbReference type="InterPro" id="IPR012505">
    <property type="entry name" value="YbbR"/>
</dbReference>
<dbReference type="OrthoDB" id="1150187at2"/>
<organism evidence="1 2">
    <name type="scientific">Olleya aquimaris</name>
    <dbReference type="NCBI Taxonomy" id="639310"/>
    <lineage>
        <taxon>Bacteria</taxon>
        <taxon>Pseudomonadati</taxon>
        <taxon>Bacteroidota</taxon>
        <taxon>Flavobacteriia</taxon>
        <taxon>Flavobacteriales</taxon>
        <taxon>Flavobacteriaceae</taxon>
    </lineage>
</organism>
<dbReference type="PANTHER" id="PTHR37804:SF1">
    <property type="entry name" value="CDAA REGULATORY PROTEIN CDAR"/>
    <property type="match status" value="1"/>
</dbReference>
<evidence type="ECO:0000313" key="1">
    <source>
        <dbReference type="EMBL" id="RAJ17123.1"/>
    </source>
</evidence>
<dbReference type="Proteomes" id="UP000248703">
    <property type="component" value="Unassembled WGS sequence"/>
</dbReference>
<evidence type="ECO:0000313" key="2">
    <source>
        <dbReference type="Proteomes" id="UP000248703"/>
    </source>
</evidence>
<protein>
    <submittedName>
        <fullName evidence="1">YbbR-like protein</fullName>
    </submittedName>
</protein>